<sequence length="1004" mass="109094">MPRSSRSGVPFSSAKHSKSATAKSATKPTRGQAVDTKSRPLQTADNDTKSSKNASRRKPRPARNEQDLDGLNVYDYIPAPVKNSRTSGSRFELSREEAQLAGNKRRTGVKLDDDSDNGGSDGDDDMAGRIRRAALTIAGEDPLELDDDDDEEIDSDDAWNSGSDEERWGSSFASWKKKESKKMPVERAVQQSESVEQLDVDLNETSDEETSELKGVSAFDEEPLDSESEDMASEPELPSDIETDDEDEHVGSNLGGGLVDFVSTLPSAKRKAEDSEVEDSVISTGGVPEDVPAKRRRVLPSRQGPGGREDAGEFGVGSAAKLSLMSLIGSDPSLKSTIEGLLPKSDAKESTSTLKNGTLSAPLPTVVLDRLAREAAYEQTTQEGAKWGAVMKRIKEADQLKFPLQVGGTAGQGSSKDRQRGGVKSGGDLMGDFQATNSLESAVTKLLESANLKDNQIAQAEKDALEGQDVSVEEIAARRAELRRQRELLFREESRRKRIAKIKSKTYRKLARKRADKAEGEIDLDDLRALDPQRAEEEQEKMETARARERATLKHSAKGGRWAQGQHGAGEIEGKRQELEHMLAQGERLRRKVQGNASEGSDSEIDSEEDFGGDEDTRARAFDELASLRLKQAELDDAVASSKPSGIFAMKFMQDAARREKVSVDEEERELRRQLESYEDAGIESGGESDESDSGNVARIGGRLVLTGTGLSSQLSQPEIADEDRASSKTQQKSHTVPQPVHSRDANAAQSAAVDNNPWADISGQPSSGLSRKKNTVLVGKSSSAKDRALDSLNKRKSSKSADGKQRAVDDAVVDIDANHVVSKANVPLGGDSDVEDEDPEHASTTRGPRAFDQRDLVAQAFAGDNVIKEFAAEKKRANEMDAPKEKDMTLAGWGSWGGKGVKKNKNARKFIKKIAGVETAERKDYGKKNVIISEKKAKAEKYLSTSLPFPYTSQSQYEQALSSNTIAPETSTMGSFQRGITPRIIKKPGAILQPLKKLHTAAS</sequence>
<feature type="compositionally biased region" description="Acidic residues" evidence="4">
    <location>
        <begin position="601"/>
        <end position="614"/>
    </location>
</feature>
<feature type="compositionally biased region" description="Polar residues" evidence="4">
    <location>
        <begin position="728"/>
        <end position="737"/>
    </location>
</feature>
<feature type="compositionally biased region" description="Acidic residues" evidence="4">
    <location>
        <begin position="219"/>
        <end position="248"/>
    </location>
</feature>
<protein>
    <recommendedName>
        <fullName evidence="7">Small-subunit processome</fullName>
    </recommendedName>
</protein>
<evidence type="ECO:0000256" key="4">
    <source>
        <dbReference type="SAM" id="MobiDB-lite"/>
    </source>
</evidence>
<feature type="compositionally biased region" description="Basic and acidic residues" evidence="4">
    <location>
        <begin position="784"/>
        <end position="810"/>
    </location>
</feature>
<evidence type="ECO:0000313" key="6">
    <source>
        <dbReference type="Proteomes" id="UP000812966"/>
    </source>
</evidence>
<feature type="compositionally biased region" description="Basic and acidic residues" evidence="4">
    <location>
        <begin position="570"/>
        <end position="581"/>
    </location>
</feature>
<dbReference type="EMBL" id="JABELV010000214">
    <property type="protein sequence ID" value="KAG7527995.1"/>
    <property type="molecule type" value="Genomic_DNA"/>
</dbReference>
<dbReference type="PANTHER" id="PTHR14150:SF12">
    <property type="entry name" value="U3 SMALL NUCLEOLAR RNA-ASSOCIATED PROTEIN 14 HOMOLOG A"/>
    <property type="match status" value="1"/>
</dbReference>
<feature type="region of interest" description="Disordered" evidence="4">
    <location>
        <begin position="656"/>
        <end position="853"/>
    </location>
</feature>
<dbReference type="InterPro" id="IPR006709">
    <property type="entry name" value="SSU_processome_Utp14"/>
</dbReference>
<dbReference type="OrthoDB" id="277439at2759"/>
<accession>A0A8K0NMZ7</accession>
<feature type="region of interest" description="Disordered" evidence="4">
    <location>
        <begin position="1"/>
        <end position="314"/>
    </location>
</feature>
<dbReference type="PANTHER" id="PTHR14150">
    <property type="entry name" value="U3 SMALL NUCLEOLAR RNA-ASSOCIATED PROTEIN 14"/>
    <property type="match status" value="1"/>
</dbReference>
<feature type="compositionally biased region" description="Basic and acidic residues" evidence="4">
    <location>
        <begin position="656"/>
        <end position="676"/>
    </location>
</feature>
<evidence type="ECO:0000313" key="5">
    <source>
        <dbReference type="EMBL" id="KAG7527995.1"/>
    </source>
</evidence>
<comment type="caution">
    <text evidence="5">The sequence shown here is derived from an EMBL/GenBank/DDBJ whole genome shotgun (WGS) entry which is preliminary data.</text>
</comment>
<dbReference type="Pfam" id="PF04615">
    <property type="entry name" value="Utp14"/>
    <property type="match status" value="1"/>
</dbReference>
<keyword evidence="2" id="KW-0597">Phosphoprotein</keyword>
<evidence type="ECO:0008006" key="7">
    <source>
        <dbReference type="Google" id="ProtNLM"/>
    </source>
</evidence>
<name>A0A8K0NMZ7_9TREE</name>
<dbReference type="GO" id="GO:0032040">
    <property type="term" value="C:small-subunit processome"/>
    <property type="evidence" value="ECO:0007669"/>
    <property type="project" value="InterPro"/>
</dbReference>
<evidence type="ECO:0000256" key="1">
    <source>
        <dbReference type="ARBA" id="ARBA00004604"/>
    </source>
</evidence>
<proteinExistence type="predicted"/>
<dbReference type="AlphaFoldDB" id="A0A8K0NMZ7"/>
<feature type="region of interest" description="Disordered" evidence="4">
    <location>
        <begin position="405"/>
        <end position="426"/>
    </location>
</feature>
<evidence type="ECO:0000256" key="2">
    <source>
        <dbReference type="ARBA" id="ARBA00022553"/>
    </source>
</evidence>
<feature type="compositionally biased region" description="Acidic residues" evidence="4">
    <location>
        <begin position="113"/>
        <end position="125"/>
    </location>
</feature>
<keyword evidence="3" id="KW-0539">Nucleus</keyword>
<gene>
    <name evidence="5" type="ORF">FFLO_06469</name>
</gene>
<comment type="subcellular location">
    <subcellularLocation>
        <location evidence="1">Nucleus</location>
        <location evidence="1">Nucleolus</location>
    </subcellularLocation>
</comment>
<dbReference type="GO" id="GO:0006364">
    <property type="term" value="P:rRNA processing"/>
    <property type="evidence" value="ECO:0007669"/>
    <property type="project" value="InterPro"/>
</dbReference>
<evidence type="ECO:0000256" key="3">
    <source>
        <dbReference type="ARBA" id="ARBA00023242"/>
    </source>
</evidence>
<feature type="region of interest" description="Disordered" evidence="4">
    <location>
        <begin position="529"/>
        <end position="618"/>
    </location>
</feature>
<keyword evidence="6" id="KW-1185">Reference proteome</keyword>
<feature type="compositionally biased region" description="Acidic residues" evidence="4">
    <location>
        <begin position="196"/>
        <end position="210"/>
    </location>
</feature>
<organism evidence="5 6">
    <name type="scientific">Filobasidium floriforme</name>
    <dbReference type="NCBI Taxonomy" id="5210"/>
    <lineage>
        <taxon>Eukaryota</taxon>
        <taxon>Fungi</taxon>
        <taxon>Dikarya</taxon>
        <taxon>Basidiomycota</taxon>
        <taxon>Agaricomycotina</taxon>
        <taxon>Tremellomycetes</taxon>
        <taxon>Filobasidiales</taxon>
        <taxon>Filobasidiaceae</taxon>
        <taxon>Filobasidium</taxon>
    </lineage>
</organism>
<dbReference type="Proteomes" id="UP000812966">
    <property type="component" value="Unassembled WGS sequence"/>
</dbReference>
<reference evidence="5" key="1">
    <citation type="submission" date="2020-04" db="EMBL/GenBank/DDBJ databases">
        <title>Analysis of mating type loci in Filobasidium floriforme.</title>
        <authorList>
            <person name="Nowrousian M."/>
        </authorList>
    </citation>
    <scope>NUCLEOTIDE SEQUENCE</scope>
    <source>
        <strain evidence="5">CBS 6242</strain>
    </source>
</reference>
<feature type="compositionally biased region" description="Acidic residues" evidence="4">
    <location>
        <begin position="677"/>
        <end position="693"/>
    </location>
</feature>
<feature type="compositionally biased region" description="Acidic residues" evidence="4">
    <location>
        <begin position="141"/>
        <end position="157"/>
    </location>
</feature>
<feature type="compositionally biased region" description="Basic and acidic residues" evidence="4">
    <location>
        <begin position="529"/>
        <end position="552"/>
    </location>
</feature>